<gene>
    <name evidence="1" type="ORF">SVIO_108110</name>
</gene>
<dbReference type="Gene3D" id="3.20.20.70">
    <property type="entry name" value="Aldolase class I"/>
    <property type="match status" value="1"/>
</dbReference>
<dbReference type="InterPro" id="IPR013785">
    <property type="entry name" value="Aldolase_TIM"/>
</dbReference>
<evidence type="ECO:0000313" key="1">
    <source>
        <dbReference type="EMBL" id="GDY60188.1"/>
    </source>
</evidence>
<dbReference type="SUPFAM" id="SSF51569">
    <property type="entry name" value="Aldolase"/>
    <property type="match status" value="1"/>
</dbReference>
<reference evidence="1 2" key="1">
    <citation type="journal article" date="2020" name="Int. J. Syst. Evol. Microbiol.">
        <title>Reclassification of Streptomyces castelarensis and Streptomyces sporoclivatus as later heterotypic synonyms of Streptomyces antimycoticus.</title>
        <authorList>
            <person name="Komaki H."/>
            <person name="Tamura T."/>
        </authorList>
    </citation>
    <scope>NUCLEOTIDE SEQUENCE [LARGE SCALE GENOMIC DNA]</scope>
    <source>
        <strain evidence="1 2">NBRC 13459</strain>
    </source>
</reference>
<accession>A0A4D4LP25</accession>
<sequence length="50" mass="5553">MNLVETLRTHRLLAIVRGNDPDAALRAVLTLAEEGIEAMEISLTTNAHRR</sequence>
<keyword evidence="2" id="KW-1185">Reference proteome</keyword>
<proteinExistence type="predicted"/>
<evidence type="ECO:0000313" key="2">
    <source>
        <dbReference type="Proteomes" id="UP000301309"/>
    </source>
</evidence>
<protein>
    <submittedName>
        <fullName evidence="1">Uncharacterized protein</fullName>
    </submittedName>
</protein>
<dbReference type="Proteomes" id="UP000301309">
    <property type="component" value="Unassembled WGS sequence"/>
</dbReference>
<name>A0A4D4LP25_STRVO</name>
<organism evidence="1 2">
    <name type="scientific">Streptomyces violaceusniger</name>
    <dbReference type="NCBI Taxonomy" id="68280"/>
    <lineage>
        <taxon>Bacteria</taxon>
        <taxon>Bacillati</taxon>
        <taxon>Actinomycetota</taxon>
        <taxon>Actinomycetes</taxon>
        <taxon>Kitasatosporales</taxon>
        <taxon>Streptomycetaceae</taxon>
        <taxon>Streptomyces</taxon>
        <taxon>Streptomyces violaceusniger group</taxon>
    </lineage>
</organism>
<dbReference type="AlphaFoldDB" id="A0A4D4LP25"/>
<comment type="caution">
    <text evidence="1">The sequence shown here is derived from an EMBL/GenBank/DDBJ whole genome shotgun (WGS) entry which is preliminary data.</text>
</comment>
<dbReference type="EMBL" id="BJHW01000002">
    <property type="protein sequence ID" value="GDY60188.1"/>
    <property type="molecule type" value="Genomic_DNA"/>
</dbReference>